<organism evidence="1 2">
    <name type="scientific">Racocetra persica</name>
    <dbReference type="NCBI Taxonomy" id="160502"/>
    <lineage>
        <taxon>Eukaryota</taxon>
        <taxon>Fungi</taxon>
        <taxon>Fungi incertae sedis</taxon>
        <taxon>Mucoromycota</taxon>
        <taxon>Glomeromycotina</taxon>
        <taxon>Glomeromycetes</taxon>
        <taxon>Diversisporales</taxon>
        <taxon>Gigasporaceae</taxon>
        <taxon>Racocetra</taxon>
    </lineage>
</organism>
<proteinExistence type="predicted"/>
<comment type="caution">
    <text evidence="1">The sequence shown here is derived from an EMBL/GenBank/DDBJ whole genome shotgun (WGS) entry which is preliminary data.</text>
</comment>
<gene>
    <name evidence="1" type="ORF">RPERSI_LOCUS2667</name>
</gene>
<sequence length="44" mass="5152">FIVEHLELRETVTEQSKDLEATVQLIEASHCKKLHELKTTFKVE</sequence>
<dbReference type="EMBL" id="CAJVQC010003005">
    <property type="protein sequence ID" value="CAG8520276.1"/>
    <property type="molecule type" value="Genomic_DNA"/>
</dbReference>
<name>A0ACA9LD41_9GLOM</name>
<accession>A0ACA9LD41</accession>
<feature type="non-terminal residue" evidence="1">
    <location>
        <position position="1"/>
    </location>
</feature>
<evidence type="ECO:0000313" key="1">
    <source>
        <dbReference type="EMBL" id="CAG8520276.1"/>
    </source>
</evidence>
<keyword evidence="2" id="KW-1185">Reference proteome</keyword>
<reference evidence="1" key="1">
    <citation type="submission" date="2021-06" db="EMBL/GenBank/DDBJ databases">
        <authorList>
            <person name="Kallberg Y."/>
            <person name="Tangrot J."/>
            <person name="Rosling A."/>
        </authorList>
    </citation>
    <scope>NUCLEOTIDE SEQUENCE</scope>
    <source>
        <strain evidence="1">MA461A</strain>
    </source>
</reference>
<evidence type="ECO:0000313" key="2">
    <source>
        <dbReference type="Proteomes" id="UP000789920"/>
    </source>
</evidence>
<protein>
    <submittedName>
        <fullName evidence="1">34709_t:CDS:1</fullName>
    </submittedName>
</protein>
<dbReference type="Proteomes" id="UP000789920">
    <property type="component" value="Unassembled WGS sequence"/>
</dbReference>